<sequence>MGAIRNEKFEHFDQKGQFQRKGSKGTGSKISKDVGGGSSSSSSVGLFLAQHR</sequence>
<reference evidence="2 3" key="1">
    <citation type="journal article" date="2011" name="PLoS ONE">
        <title>The entomopathogenic bacterial endosymbionts xenorhabdus and photorhabdus: convergent lifestyles from divergent genomes.</title>
        <authorList>
            <person name="Chaston J.M."/>
            <person name="Suen G."/>
            <person name="Tucker S.L."/>
            <person name="Andersen A.W."/>
            <person name="Bhasin A."/>
            <person name="Bode E."/>
            <person name="Bode H.B."/>
            <person name="Brachmann A.O."/>
            <person name="Cowles C.E."/>
            <person name="Cowles K.N."/>
            <person name="Darby C."/>
            <person name="de Leon L."/>
            <person name="Drace K."/>
            <person name="Du Z."/>
            <person name="Givaudan A."/>
            <person name="Herbert Tran E.E."/>
            <person name="Jewell K.A."/>
            <person name="Knack J.J."/>
            <person name="Krasomil-Osterfeld K.C."/>
            <person name="Kukor R."/>
            <person name="Lanois A."/>
            <person name="Latreille P."/>
            <person name="Leimgruber N.K."/>
            <person name="Lipke C.M."/>
            <person name="Liu R."/>
            <person name="Lu X."/>
            <person name="Martens E.C."/>
            <person name="Marri P.R."/>
            <person name="Medigue C."/>
            <person name="Menard M.L."/>
            <person name="Miller N.M."/>
            <person name="Morales-Soto N."/>
            <person name="Norton S."/>
            <person name="Ogier J.C."/>
            <person name="Orchard S.S."/>
            <person name="Park D."/>
            <person name="Park Y."/>
            <person name="Qurollo B.A."/>
            <person name="Sugar D.R."/>
            <person name="Richards G.R."/>
            <person name="Rouy Z."/>
            <person name="Slominski B."/>
            <person name="Slominski K."/>
            <person name="Snyder H."/>
            <person name="Tjaden B.C."/>
            <person name="van der Hoeven R."/>
            <person name="Welch R.D."/>
            <person name="Wheeler C."/>
            <person name="Xiang B."/>
            <person name="Barbazuk B."/>
            <person name="Gaudriault S."/>
            <person name="Goodner B."/>
            <person name="Slater S.C."/>
            <person name="Forst S."/>
            <person name="Goldman B.S."/>
            <person name="Goodrich-Blair H."/>
        </authorList>
    </citation>
    <scope>NUCLEOTIDE SEQUENCE [LARGE SCALE GENOMIC DNA]</scope>
    <source>
        <strain evidence="3">ATCC 19061 / DSM 3370 / CCUG 14189 / LMG 1036 / NCIMB 9965 / AN6</strain>
    </source>
</reference>
<dbReference type="AlphaFoldDB" id="D3VGJ6"/>
<organism evidence="2 3">
    <name type="scientific">Xenorhabdus nematophila (strain ATCC 19061 / DSM 3370 / CCUG 14189 / LMG 1036 / NCIMB 9965 / AN6)</name>
    <dbReference type="NCBI Taxonomy" id="406817"/>
    <lineage>
        <taxon>Bacteria</taxon>
        <taxon>Pseudomonadati</taxon>
        <taxon>Pseudomonadota</taxon>
        <taxon>Gammaproteobacteria</taxon>
        <taxon>Enterobacterales</taxon>
        <taxon>Morganellaceae</taxon>
        <taxon>Xenorhabdus</taxon>
    </lineage>
</organism>
<protein>
    <submittedName>
        <fullName evidence="2">Uncharacterized protein</fullName>
    </submittedName>
</protein>
<feature type="region of interest" description="Disordered" evidence="1">
    <location>
        <begin position="1"/>
        <end position="52"/>
    </location>
</feature>
<feature type="compositionally biased region" description="Basic and acidic residues" evidence="1">
    <location>
        <begin position="1"/>
        <end position="14"/>
    </location>
</feature>
<keyword evidence="3" id="KW-1185">Reference proteome</keyword>
<dbReference type="HOGENOM" id="CLU_3086329_0_0_6"/>
<accession>D3VGJ6</accession>
<name>D3VGJ6_XENNA</name>
<dbReference type="STRING" id="406817.XNC1_2373"/>
<gene>
    <name evidence="2" type="ordered locus">XNC1_2373</name>
</gene>
<evidence type="ECO:0000313" key="3">
    <source>
        <dbReference type="Proteomes" id="UP000008075"/>
    </source>
</evidence>
<dbReference type="EMBL" id="FN667742">
    <property type="protein sequence ID" value="CBJ90432.1"/>
    <property type="molecule type" value="Genomic_DNA"/>
</dbReference>
<evidence type="ECO:0000313" key="2">
    <source>
        <dbReference type="EMBL" id="CBJ90432.1"/>
    </source>
</evidence>
<dbReference type="Proteomes" id="UP000008075">
    <property type="component" value="Chromosome"/>
</dbReference>
<dbReference type="KEGG" id="xne:XNC1_2373"/>
<evidence type="ECO:0000256" key="1">
    <source>
        <dbReference type="SAM" id="MobiDB-lite"/>
    </source>
</evidence>
<proteinExistence type="predicted"/>